<protein>
    <submittedName>
        <fullName evidence="3">DUF998 domain-containing protein</fullName>
    </submittedName>
</protein>
<keyword evidence="4" id="KW-1185">Reference proteome</keyword>
<comment type="caution">
    <text evidence="3">The sequence shown here is derived from an EMBL/GenBank/DDBJ whole genome shotgun (WGS) entry which is preliminary data.</text>
</comment>
<feature type="transmembrane region" description="Helical" evidence="2">
    <location>
        <begin position="119"/>
        <end position="140"/>
    </location>
</feature>
<accession>A0A7Y6MCI9</accession>
<feature type="compositionally biased region" description="Low complexity" evidence="1">
    <location>
        <begin position="265"/>
        <end position="279"/>
    </location>
</feature>
<dbReference type="Pfam" id="PF06197">
    <property type="entry name" value="DUF998"/>
    <property type="match status" value="1"/>
</dbReference>
<keyword evidence="2" id="KW-1133">Transmembrane helix</keyword>
<feature type="transmembrane region" description="Helical" evidence="2">
    <location>
        <begin position="47"/>
        <end position="68"/>
    </location>
</feature>
<sequence length="279" mass="28582">MSTTWLLRCGLAAGVLVPVVLWADGATRPAYSLWHHGASQLGTGERAWLQTADFLLGALLLGLFAIGLRRALHPGRGATWGPALIATAAVGLAVAGLVPTDPALGYPPGQPEGLTPAGGVHQAAGLALFAGLSGAAFVLARRLGASSRAWTRYLRASGSLVVIFAFAAGIAYRLDTLGIWRPAPAGLLEHLALLTGRGPGTRTPARPEPVRPATASSYLTAPGTAPLSTPTSMSRPSARCRPSSPSPVRPWDRGTRATAGVTRPASSPSYSSAFSSASV</sequence>
<evidence type="ECO:0000313" key="3">
    <source>
        <dbReference type="EMBL" id="NUW41975.1"/>
    </source>
</evidence>
<feature type="transmembrane region" description="Helical" evidence="2">
    <location>
        <begin position="80"/>
        <end position="99"/>
    </location>
</feature>
<keyword evidence="2" id="KW-0472">Membrane</keyword>
<dbReference type="AlphaFoldDB" id="A0A7Y6MCI9"/>
<feature type="region of interest" description="Disordered" evidence="1">
    <location>
        <begin position="198"/>
        <end position="279"/>
    </location>
</feature>
<feature type="compositionally biased region" description="Low complexity" evidence="1">
    <location>
        <begin position="234"/>
        <end position="243"/>
    </location>
</feature>
<dbReference type="Proteomes" id="UP000546126">
    <property type="component" value="Unassembled WGS sequence"/>
</dbReference>
<evidence type="ECO:0000256" key="2">
    <source>
        <dbReference type="SAM" id="Phobius"/>
    </source>
</evidence>
<proteinExistence type="predicted"/>
<evidence type="ECO:0000256" key="1">
    <source>
        <dbReference type="SAM" id="MobiDB-lite"/>
    </source>
</evidence>
<dbReference type="RefSeq" id="WP_175601479.1">
    <property type="nucleotide sequence ID" value="NZ_JABWGO010000003.1"/>
</dbReference>
<dbReference type="InterPro" id="IPR009339">
    <property type="entry name" value="DUF998"/>
</dbReference>
<keyword evidence="2" id="KW-0812">Transmembrane</keyword>
<gene>
    <name evidence="3" type="ORF">HT134_17765</name>
</gene>
<name>A0A7Y6MCI9_9ACTN</name>
<dbReference type="EMBL" id="JABWGO010000003">
    <property type="protein sequence ID" value="NUW41975.1"/>
    <property type="molecule type" value="Genomic_DNA"/>
</dbReference>
<feature type="transmembrane region" description="Helical" evidence="2">
    <location>
        <begin position="152"/>
        <end position="172"/>
    </location>
</feature>
<organism evidence="3 4">
    <name type="scientific">Nonomuraea rhodomycinica</name>
    <dbReference type="NCBI Taxonomy" id="1712872"/>
    <lineage>
        <taxon>Bacteria</taxon>
        <taxon>Bacillati</taxon>
        <taxon>Actinomycetota</taxon>
        <taxon>Actinomycetes</taxon>
        <taxon>Streptosporangiales</taxon>
        <taxon>Streptosporangiaceae</taxon>
        <taxon>Nonomuraea</taxon>
    </lineage>
</organism>
<evidence type="ECO:0000313" key="4">
    <source>
        <dbReference type="Proteomes" id="UP000546126"/>
    </source>
</evidence>
<reference evidence="3 4" key="1">
    <citation type="submission" date="2020-06" db="EMBL/GenBank/DDBJ databases">
        <authorList>
            <person name="Chanama M."/>
        </authorList>
    </citation>
    <scope>NUCLEOTIDE SEQUENCE [LARGE SCALE GENOMIC DNA]</scope>
    <source>
        <strain evidence="3 4">TBRC6557</strain>
    </source>
</reference>